<feature type="non-terminal residue" evidence="2">
    <location>
        <position position="333"/>
    </location>
</feature>
<proteinExistence type="predicted"/>
<dbReference type="InterPro" id="IPR036322">
    <property type="entry name" value="WD40_repeat_dom_sf"/>
</dbReference>
<accession>X6ML61</accession>
<dbReference type="SUPFAM" id="SSF50978">
    <property type="entry name" value="WD40 repeat-like"/>
    <property type="match status" value="1"/>
</dbReference>
<name>X6ML61_RETFI</name>
<evidence type="ECO:0000313" key="3">
    <source>
        <dbReference type="Proteomes" id="UP000023152"/>
    </source>
</evidence>
<keyword evidence="1" id="KW-1133">Transmembrane helix</keyword>
<dbReference type="InterPro" id="IPR015943">
    <property type="entry name" value="WD40/YVTN_repeat-like_dom_sf"/>
</dbReference>
<dbReference type="OrthoDB" id="10264753at2759"/>
<evidence type="ECO:0000256" key="1">
    <source>
        <dbReference type="SAM" id="Phobius"/>
    </source>
</evidence>
<feature type="transmembrane region" description="Helical" evidence="1">
    <location>
        <begin position="222"/>
        <end position="241"/>
    </location>
</feature>
<sequence>MSNSGIVQLFKPGKQSGVTAQCYARVDIHEKPVICMCFNRKYECVISADLSGKMEYWNRNEPFDRPPCPEQVSFAYLAETDLHYFHQNSCIPLCINLSPNNEMFVVKDSLGFVTVWNFRSGKMLFKIDENSHVYEQFQKSFAPTLHKLCSSFCYFDENHPFQVNDIQFGRLVALERELKNTINSEVIFDDSNQFIIYPTIVGIKSWTLSFFILTSYKVLQTAIYLLLLLLLLNHSVCRLLGKQETVRFLRLALFQGIPQSVDLSAAQRLGADTVGVETCARKIEEDPTLFATGFNKQTFYLFTKRYYEFRLLFKLFNNHNYIYIYTYMYIYAC</sequence>
<dbReference type="AlphaFoldDB" id="X6ML61"/>
<reference evidence="2 3" key="1">
    <citation type="journal article" date="2013" name="Curr. Biol.">
        <title>The Genome of the Foraminiferan Reticulomyxa filosa.</title>
        <authorList>
            <person name="Glockner G."/>
            <person name="Hulsmann N."/>
            <person name="Schleicher M."/>
            <person name="Noegel A.A."/>
            <person name="Eichinger L."/>
            <person name="Gallinger C."/>
            <person name="Pawlowski J."/>
            <person name="Sierra R."/>
            <person name="Euteneuer U."/>
            <person name="Pillet L."/>
            <person name="Moustafa A."/>
            <person name="Platzer M."/>
            <person name="Groth M."/>
            <person name="Szafranski K."/>
            <person name="Schliwa M."/>
        </authorList>
    </citation>
    <scope>NUCLEOTIDE SEQUENCE [LARGE SCALE GENOMIC DNA]</scope>
</reference>
<keyword evidence="1" id="KW-0472">Membrane</keyword>
<keyword evidence="3" id="KW-1185">Reference proteome</keyword>
<dbReference type="OMA" id="IARTMIH"/>
<dbReference type="EMBL" id="ASPP01019801">
    <property type="protein sequence ID" value="ETO14753.1"/>
    <property type="molecule type" value="Genomic_DNA"/>
</dbReference>
<protein>
    <submittedName>
        <fullName evidence="2">Uncharacterized protein</fullName>
    </submittedName>
</protein>
<keyword evidence="1" id="KW-0812">Transmembrane</keyword>
<dbReference type="Proteomes" id="UP000023152">
    <property type="component" value="Unassembled WGS sequence"/>
</dbReference>
<gene>
    <name evidence="2" type="ORF">RFI_22617</name>
</gene>
<comment type="caution">
    <text evidence="2">The sequence shown here is derived from an EMBL/GenBank/DDBJ whole genome shotgun (WGS) entry which is preliminary data.</text>
</comment>
<evidence type="ECO:0000313" key="2">
    <source>
        <dbReference type="EMBL" id="ETO14753.1"/>
    </source>
</evidence>
<dbReference type="Gene3D" id="2.130.10.10">
    <property type="entry name" value="YVTN repeat-like/Quinoprotein amine dehydrogenase"/>
    <property type="match status" value="1"/>
</dbReference>
<organism evidence="2 3">
    <name type="scientific">Reticulomyxa filosa</name>
    <dbReference type="NCBI Taxonomy" id="46433"/>
    <lineage>
        <taxon>Eukaryota</taxon>
        <taxon>Sar</taxon>
        <taxon>Rhizaria</taxon>
        <taxon>Retaria</taxon>
        <taxon>Foraminifera</taxon>
        <taxon>Monothalamids</taxon>
        <taxon>Reticulomyxidae</taxon>
        <taxon>Reticulomyxa</taxon>
    </lineage>
</organism>